<evidence type="ECO:0000313" key="8">
    <source>
        <dbReference type="EMBL" id="OQR80191.1"/>
    </source>
</evidence>
<organism evidence="8 9">
    <name type="scientific">Tropilaelaps mercedesae</name>
    <dbReference type="NCBI Taxonomy" id="418985"/>
    <lineage>
        <taxon>Eukaryota</taxon>
        <taxon>Metazoa</taxon>
        <taxon>Ecdysozoa</taxon>
        <taxon>Arthropoda</taxon>
        <taxon>Chelicerata</taxon>
        <taxon>Arachnida</taxon>
        <taxon>Acari</taxon>
        <taxon>Parasitiformes</taxon>
        <taxon>Mesostigmata</taxon>
        <taxon>Gamasina</taxon>
        <taxon>Dermanyssoidea</taxon>
        <taxon>Laelapidae</taxon>
        <taxon>Tropilaelaps</taxon>
    </lineage>
</organism>
<evidence type="ECO:0000256" key="3">
    <source>
        <dbReference type="ARBA" id="ARBA00022537"/>
    </source>
</evidence>
<dbReference type="GO" id="GO:0005654">
    <property type="term" value="C:nucleoplasm"/>
    <property type="evidence" value="ECO:0007669"/>
    <property type="project" value="TreeGrafter"/>
</dbReference>
<feature type="region of interest" description="Disordered" evidence="7">
    <location>
        <begin position="332"/>
        <end position="455"/>
    </location>
</feature>
<keyword evidence="3" id="KW-1052">Target cell membrane</keyword>
<protein>
    <submittedName>
        <fullName evidence="8">Uncharacterized protein</fullName>
    </submittedName>
</protein>
<feature type="compositionally biased region" description="Polar residues" evidence="7">
    <location>
        <begin position="392"/>
        <end position="405"/>
    </location>
</feature>
<proteinExistence type="predicted"/>
<keyword evidence="2" id="KW-0268">Exocytosis</keyword>
<evidence type="ECO:0000256" key="2">
    <source>
        <dbReference type="ARBA" id="ARBA00022483"/>
    </source>
</evidence>
<sequence>MEVSTYKTPSRSRPHSRGKTTLGRRGVFGTKLRDNYAERDLLLQTKSIVDTYKCIRNPATVPGSSSGNKVPISERQQLHQILKQQQLIHAESKFGDHSEHSSEVFAFDSEGVEICVTPRSTKKSREKRNTRGETPLHAACIQGDYKQVKRLIEDGCSVNTSDYAGWTPLHEACNRGWYKVARLLIASGAEVNARNHQINKFTPLHDAAVNSHVQIVKLLLRYGANPEAQTNDRKKALDLASHPLVIKAILNVTASNVTGEQNIAEIAAEGQDVTQHNTSFLTTLVSPSLSLQETPRVPIGGACRRTLFRTSERKILGTEVCYGFKSSMASSEQLQQTDGNTSNSSRLIGLTQQPQGQASQQGNLASTNGAVSSTTCNGVGAKDEPSGIQAAHGTSPNNSRSTGSRSTKEDPQMFAAYTGGSSGASSGTSSGTSGASVSASDSQGTDGSSASIKGDEVNLETTLSISTGSATTDDISLSSASTTPCRGNVVDTNCQQQQDNTSNNSSSRSSSFQGQMGLTANGLDSADGASSGSKSVISGAIKDATIVSAGVSGADGTTSTVPTQNHYNTQKMLQNLWKLVIKPPRRPSSMGLEKNVGKASIRIALLRLHLQQQRFLGATKHPLTDLIGKVGSSQGGTSEGGCAVSKAKKTKRTQRHRQ</sequence>
<keyword evidence="4" id="KW-0638">Presynaptic neurotoxin</keyword>
<dbReference type="PANTHER" id="PTHR24149:SF14">
    <property type="entry name" value="ANKYRIN REPEAT DOMAIN 12"/>
    <property type="match status" value="1"/>
</dbReference>
<feature type="region of interest" description="Disordered" evidence="7">
    <location>
        <begin position="1"/>
        <end position="24"/>
    </location>
</feature>
<evidence type="ECO:0000256" key="6">
    <source>
        <dbReference type="PROSITE-ProRule" id="PRU00023"/>
    </source>
</evidence>
<keyword evidence="5" id="KW-0472">Membrane</keyword>
<dbReference type="Pfam" id="PF00023">
    <property type="entry name" value="Ank"/>
    <property type="match status" value="1"/>
</dbReference>
<dbReference type="EMBL" id="MNPL01000246">
    <property type="protein sequence ID" value="OQR80191.1"/>
    <property type="molecule type" value="Genomic_DNA"/>
</dbReference>
<keyword evidence="6" id="KW-0040">ANK repeat</keyword>
<dbReference type="InterPro" id="IPR053210">
    <property type="entry name" value="ANKRD12"/>
</dbReference>
<feature type="compositionally biased region" description="Polar residues" evidence="7">
    <location>
        <begin position="362"/>
        <end position="377"/>
    </location>
</feature>
<feature type="repeat" description="ANK" evidence="6">
    <location>
        <begin position="199"/>
        <end position="231"/>
    </location>
</feature>
<keyword evidence="9" id="KW-1185">Reference proteome</keyword>
<feature type="region of interest" description="Disordered" evidence="7">
    <location>
        <begin position="629"/>
        <end position="658"/>
    </location>
</feature>
<comment type="caution">
    <text evidence="8">The sequence shown here is derived from an EMBL/GenBank/DDBJ whole genome shotgun (WGS) entry which is preliminary data.</text>
</comment>
<evidence type="ECO:0000313" key="9">
    <source>
        <dbReference type="Proteomes" id="UP000192247"/>
    </source>
</evidence>
<feature type="region of interest" description="Disordered" evidence="7">
    <location>
        <begin position="469"/>
        <end position="534"/>
    </location>
</feature>
<feature type="compositionally biased region" description="Low complexity" evidence="7">
    <location>
        <begin position="352"/>
        <end position="361"/>
    </location>
</feature>
<evidence type="ECO:0000256" key="5">
    <source>
        <dbReference type="ARBA" id="ARBA00023298"/>
    </source>
</evidence>
<dbReference type="STRING" id="418985.A0A1V9Y3A6"/>
<comment type="subcellular location">
    <subcellularLocation>
        <location evidence="1">Target cell membrane</location>
    </subcellularLocation>
</comment>
<keyword evidence="4" id="KW-0800">Toxin</keyword>
<evidence type="ECO:0000256" key="4">
    <source>
        <dbReference type="ARBA" id="ARBA00023028"/>
    </source>
</evidence>
<dbReference type="GO" id="GO:0044218">
    <property type="term" value="C:other organism cell membrane"/>
    <property type="evidence" value="ECO:0007669"/>
    <property type="project" value="UniProtKB-KW"/>
</dbReference>
<name>A0A1V9Y3A6_9ACAR</name>
<dbReference type="SMART" id="SM00248">
    <property type="entry name" value="ANK"/>
    <property type="match status" value="3"/>
</dbReference>
<evidence type="ECO:0000256" key="7">
    <source>
        <dbReference type="SAM" id="MobiDB-lite"/>
    </source>
</evidence>
<feature type="compositionally biased region" description="Polar residues" evidence="7">
    <location>
        <begin position="332"/>
        <end position="346"/>
    </location>
</feature>
<dbReference type="PRINTS" id="PR01415">
    <property type="entry name" value="ANKYRIN"/>
</dbReference>
<dbReference type="GO" id="GO:0044231">
    <property type="term" value="C:host cell presynaptic membrane"/>
    <property type="evidence" value="ECO:0007669"/>
    <property type="project" value="UniProtKB-KW"/>
</dbReference>
<feature type="repeat" description="ANK" evidence="6">
    <location>
        <begin position="164"/>
        <end position="196"/>
    </location>
</feature>
<dbReference type="InParanoid" id="A0A1V9Y3A6"/>
<feature type="compositionally biased region" description="Basic residues" evidence="7">
    <location>
        <begin position="646"/>
        <end position="658"/>
    </location>
</feature>
<keyword evidence="4" id="KW-0528">Neurotoxin</keyword>
<dbReference type="GO" id="GO:0006887">
    <property type="term" value="P:exocytosis"/>
    <property type="evidence" value="ECO:0007669"/>
    <property type="project" value="UniProtKB-KW"/>
</dbReference>
<dbReference type="OrthoDB" id="5806726at2759"/>
<gene>
    <name evidence="8" type="ORF">BIW11_02432</name>
</gene>
<feature type="compositionally biased region" description="Low complexity" evidence="7">
    <location>
        <begin position="493"/>
        <end position="515"/>
    </location>
</feature>
<dbReference type="AlphaFoldDB" id="A0A1V9Y3A6"/>
<feature type="compositionally biased region" description="Polar residues" evidence="7">
    <location>
        <begin position="469"/>
        <end position="485"/>
    </location>
</feature>
<evidence type="ECO:0000256" key="1">
    <source>
        <dbReference type="ARBA" id="ARBA00004175"/>
    </source>
</evidence>
<feature type="compositionally biased region" description="Low complexity" evidence="7">
    <location>
        <begin position="524"/>
        <end position="533"/>
    </location>
</feature>
<keyword evidence="5" id="KW-1053">Target membrane</keyword>
<dbReference type="Gene3D" id="1.25.40.20">
    <property type="entry name" value="Ankyrin repeat-containing domain"/>
    <property type="match status" value="1"/>
</dbReference>
<accession>A0A1V9Y3A6</accession>
<dbReference type="PROSITE" id="PS50297">
    <property type="entry name" value="ANK_REP_REGION"/>
    <property type="match status" value="3"/>
</dbReference>
<dbReference type="Pfam" id="PF12796">
    <property type="entry name" value="Ank_2"/>
    <property type="match status" value="1"/>
</dbReference>
<feature type="compositionally biased region" description="Low complexity" evidence="7">
    <location>
        <begin position="423"/>
        <end position="440"/>
    </location>
</feature>
<reference evidence="8 9" key="1">
    <citation type="journal article" date="2017" name="Gigascience">
        <title>Draft genome of the honey bee ectoparasitic mite, Tropilaelaps mercedesae, is shaped by the parasitic life history.</title>
        <authorList>
            <person name="Dong X."/>
            <person name="Armstrong S.D."/>
            <person name="Xia D."/>
            <person name="Makepeace B.L."/>
            <person name="Darby A.C."/>
            <person name="Kadowaki T."/>
        </authorList>
    </citation>
    <scope>NUCLEOTIDE SEQUENCE [LARGE SCALE GENOMIC DNA]</scope>
    <source>
        <strain evidence="8">Wuxi-XJTLU</strain>
    </source>
</reference>
<dbReference type="Proteomes" id="UP000192247">
    <property type="component" value="Unassembled WGS sequence"/>
</dbReference>
<dbReference type="InterPro" id="IPR036770">
    <property type="entry name" value="Ankyrin_rpt-contain_sf"/>
</dbReference>
<feature type="compositionally biased region" description="Polar residues" evidence="7">
    <location>
        <begin position="441"/>
        <end position="451"/>
    </location>
</feature>
<dbReference type="PROSITE" id="PS50088">
    <property type="entry name" value="ANK_REPEAT"/>
    <property type="match status" value="3"/>
</dbReference>
<dbReference type="InterPro" id="IPR002110">
    <property type="entry name" value="Ankyrin_rpt"/>
</dbReference>
<dbReference type="SUPFAM" id="SSF48403">
    <property type="entry name" value="Ankyrin repeat"/>
    <property type="match status" value="1"/>
</dbReference>
<feature type="repeat" description="ANK" evidence="6">
    <location>
        <begin position="131"/>
        <end position="163"/>
    </location>
</feature>
<dbReference type="PANTHER" id="PTHR24149">
    <property type="entry name" value="ANKYRIN REPEAT DOMAIN-CONTAINING PROTEIN 12"/>
    <property type="match status" value="1"/>
</dbReference>